<proteinExistence type="predicted"/>
<gene>
    <name evidence="1" type="ORF">OJ996_24710</name>
</gene>
<reference evidence="1" key="1">
    <citation type="submission" date="2022-10" db="EMBL/GenBank/DDBJ databases">
        <title>Luteolibacter sp. GHJ8, whole genome shotgun sequencing project.</title>
        <authorList>
            <person name="Zhao G."/>
            <person name="Shen L."/>
        </authorList>
    </citation>
    <scope>NUCLEOTIDE SEQUENCE</scope>
    <source>
        <strain evidence="1">GHJ8</strain>
    </source>
</reference>
<name>A0ABT3GAE3_9BACT</name>
<evidence type="ECO:0008006" key="3">
    <source>
        <dbReference type="Google" id="ProtNLM"/>
    </source>
</evidence>
<evidence type="ECO:0000313" key="1">
    <source>
        <dbReference type="EMBL" id="MCW1916813.1"/>
    </source>
</evidence>
<sequence length="197" mass="22244">MTGYHPGLQTFHLPLREGTVTLREGLRRLMEVGNAQSEVPLIVRLMENPAFDMPPLSMFRGRVNLEHHDCIHLVLGRGTTLIDEAFTIGFTMGSTKRMSTSATDLFAAVAEKLYPKAYRFPPSAVRVFRDAVHLAAISNCRRLDAVDFSTMMDMSLREIRQRLGVEEELLIAYYRLEAQRNPDVAASRRLLPPESAL</sequence>
<accession>A0ABT3GAE3</accession>
<dbReference type="Proteomes" id="UP001165653">
    <property type="component" value="Unassembled WGS sequence"/>
</dbReference>
<dbReference type="EMBL" id="JAPDDR010000019">
    <property type="protein sequence ID" value="MCW1916813.1"/>
    <property type="molecule type" value="Genomic_DNA"/>
</dbReference>
<evidence type="ECO:0000313" key="2">
    <source>
        <dbReference type="Proteomes" id="UP001165653"/>
    </source>
</evidence>
<organism evidence="1 2">
    <name type="scientific">Luteolibacter rhizosphaerae</name>
    <dbReference type="NCBI Taxonomy" id="2989719"/>
    <lineage>
        <taxon>Bacteria</taxon>
        <taxon>Pseudomonadati</taxon>
        <taxon>Verrucomicrobiota</taxon>
        <taxon>Verrucomicrobiia</taxon>
        <taxon>Verrucomicrobiales</taxon>
        <taxon>Verrucomicrobiaceae</taxon>
        <taxon>Luteolibacter</taxon>
    </lineage>
</organism>
<comment type="caution">
    <text evidence="1">The sequence shown here is derived from an EMBL/GenBank/DDBJ whole genome shotgun (WGS) entry which is preliminary data.</text>
</comment>
<keyword evidence="2" id="KW-1185">Reference proteome</keyword>
<protein>
    <recommendedName>
        <fullName evidence="3">IrrE N-terminal-like domain-containing protein</fullName>
    </recommendedName>
</protein>
<dbReference type="RefSeq" id="WP_264516420.1">
    <property type="nucleotide sequence ID" value="NZ_JAPDDR010000019.1"/>
</dbReference>